<keyword evidence="1" id="KW-0472">Membrane</keyword>
<keyword evidence="1" id="KW-0812">Transmembrane</keyword>
<proteinExistence type="predicted"/>
<keyword evidence="1" id="KW-1133">Transmembrane helix</keyword>
<gene>
    <name evidence="2" type="ORF">GCM10009788_05610</name>
</gene>
<evidence type="ECO:0000256" key="1">
    <source>
        <dbReference type="SAM" id="Phobius"/>
    </source>
</evidence>
<keyword evidence="3" id="KW-1185">Reference proteome</keyword>
<sequence>MQDIIDRLEAELGGPPPAPTFDVGTTIATGRRAVRRRRLAAAGATLALALVAGGAGWAATTRFDGAERTLVVAVAPGVSAEGLGSTDGLVDESPAGYDPQDDDTILVRSGWEVVERIEDPVTGRDTADGGGPIADSVGLGLRKGATTTWVVLWRLTSSTGQPRTSAGGGIAETDTESGYDTLAGWLEHQRALAFTDADGGDR</sequence>
<evidence type="ECO:0000313" key="2">
    <source>
        <dbReference type="EMBL" id="GAA1504971.1"/>
    </source>
</evidence>
<comment type="caution">
    <text evidence="2">The sequence shown here is derived from an EMBL/GenBank/DDBJ whole genome shotgun (WGS) entry which is preliminary data.</text>
</comment>
<protein>
    <submittedName>
        <fullName evidence="2">Uncharacterized protein</fullName>
    </submittedName>
</protein>
<organism evidence="2 3">
    <name type="scientific">Nocardioides humi</name>
    <dbReference type="NCBI Taxonomy" id="449461"/>
    <lineage>
        <taxon>Bacteria</taxon>
        <taxon>Bacillati</taxon>
        <taxon>Actinomycetota</taxon>
        <taxon>Actinomycetes</taxon>
        <taxon>Propionibacteriales</taxon>
        <taxon>Nocardioidaceae</taxon>
        <taxon>Nocardioides</taxon>
    </lineage>
</organism>
<reference evidence="2 3" key="1">
    <citation type="journal article" date="2019" name="Int. J. Syst. Evol. Microbiol.">
        <title>The Global Catalogue of Microorganisms (GCM) 10K type strain sequencing project: providing services to taxonomists for standard genome sequencing and annotation.</title>
        <authorList>
            <consortium name="The Broad Institute Genomics Platform"/>
            <consortium name="The Broad Institute Genome Sequencing Center for Infectious Disease"/>
            <person name="Wu L."/>
            <person name="Ma J."/>
        </authorList>
    </citation>
    <scope>NUCLEOTIDE SEQUENCE [LARGE SCALE GENOMIC DNA]</scope>
    <source>
        <strain evidence="2 3">JCM 14942</strain>
    </source>
</reference>
<dbReference type="Proteomes" id="UP001500842">
    <property type="component" value="Unassembled WGS sequence"/>
</dbReference>
<feature type="transmembrane region" description="Helical" evidence="1">
    <location>
        <begin position="39"/>
        <end position="59"/>
    </location>
</feature>
<evidence type="ECO:0000313" key="3">
    <source>
        <dbReference type="Proteomes" id="UP001500842"/>
    </source>
</evidence>
<accession>A0ABN1ZUT7</accession>
<dbReference type="RefSeq" id="WP_141005998.1">
    <property type="nucleotide sequence ID" value="NZ_BAAAOR010000004.1"/>
</dbReference>
<dbReference type="EMBL" id="BAAAOR010000004">
    <property type="protein sequence ID" value="GAA1504971.1"/>
    <property type="molecule type" value="Genomic_DNA"/>
</dbReference>
<name>A0ABN1ZUT7_9ACTN</name>